<feature type="compositionally biased region" description="Polar residues" evidence="9">
    <location>
        <begin position="1"/>
        <end position="13"/>
    </location>
</feature>
<keyword evidence="4 8" id="KW-0547">Nucleotide-binding</keyword>
<gene>
    <name evidence="12" type="primary">gltX1</name>
    <name evidence="8" type="synonym">gltX</name>
    <name evidence="12" type="ORF">ROR02_08580</name>
</gene>
<dbReference type="InterPro" id="IPR000924">
    <property type="entry name" value="Glu/Gln-tRNA-synth"/>
</dbReference>
<dbReference type="Pfam" id="PF00749">
    <property type="entry name" value="tRNA-synt_1c"/>
    <property type="match status" value="1"/>
</dbReference>
<dbReference type="PROSITE" id="PS00178">
    <property type="entry name" value="AA_TRNA_LIGASE_I"/>
    <property type="match status" value="1"/>
</dbReference>
<dbReference type="Pfam" id="PF19269">
    <property type="entry name" value="Anticodon_2"/>
    <property type="match status" value="1"/>
</dbReference>
<dbReference type="Proteomes" id="UP000321567">
    <property type="component" value="Unassembled WGS sequence"/>
</dbReference>
<keyword evidence="5 8" id="KW-0067">ATP-binding</keyword>
<keyword evidence="2 8" id="KW-0963">Cytoplasm</keyword>
<evidence type="ECO:0000259" key="10">
    <source>
        <dbReference type="Pfam" id="PF00749"/>
    </source>
</evidence>
<evidence type="ECO:0000256" key="1">
    <source>
        <dbReference type="ARBA" id="ARBA00007894"/>
    </source>
</evidence>
<comment type="caution">
    <text evidence="8">Lacks conserved residue(s) required for the propagation of feature annotation.</text>
</comment>
<dbReference type="GO" id="GO:0006424">
    <property type="term" value="P:glutamyl-tRNA aminoacylation"/>
    <property type="evidence" value="ECO:0007669"/>
    <property type="project" value="UniProtKB-UniRule"/>
</dbReference>
<evidence type="ECO:0000259" key="11">
    <source>
        <dbReference type="Pfam" id="PF19269"/>
    </source>
</evidence>
<feature type="short sequence motif" description="'KMSKS' region" evidence="8">
    <location>
        <begin position="263"/>
        <end position="267"/>
    </location>
</feature>
<dbReference type="PRINTS" id="PR00987">
    <property type="entry name" value="TRNASYNTHGLU"/>
</dbReference>
<comment type="subcellular location">
    <subcellularLocation>
        <location evidence="8">Cytoplasm</location>
    </subcellularLocation>
</comment>
<reference evidence="12 13" key="1">
    <citation type="submission" date="2019-07" db="EMBL/GenBank/DDBJ databases">
        <title>Whole genome shotgun sequence of Rhodospirillum oryzae NBRC 107573.</title>
        <authorList>
            <person name="Hosoyama A."/>
            <person name="Uohara A."/>
            <person name="Ohji S."/>
            <person name="Ichikawa N."/>
        </authorList>
    </citation>
    <scope>NUCLEOTIDE SEQUENCE [LARGE SCALE GENOMIC DNA]</scope>
    <source>
        <strain evidence="12 13">NBRC 107573</strain>
    </source>
</reference>
<comment type="subunit">
    <text evidence="8">Monomer.</text>
</comment>
<evidence type="ECO:0000256" key="4">
    <source>
        <dbReference type="ARBA" id="ARBA00022741"/>
    </source>
</evidence>
<dbReference type="AlphaFoldDB" id="A0A512H5K9"/>
<evidence type="ECO:0000256" key="9">
    <source>
        <dbReference type="SAM" id="MobiDB-lite"/>
    </source>
</evidence>
<dbReference type="Gene3D" id="3.40.50.620">
    <property type="entry name" value="HUPs"/>
    <property type="match status" value="1"/>
</dbReference>
<evidence type="ECO:0000256" key="6">
    <source>
        <dbReference type="ARBA" id="ARBA00022917"/>
    </source>
</evidence>
<name>A0A512H5K9_9PROT</name>
<keyword evidence="6 8" id="KW-0648">Protein biosynthesis</keyword>
<dbReference type="OrthoDB" id="9807503at2"/>
<dbReference type="InterPro" id="IPR001412">
    <property type="entry name" value="aa-tRNA-synth_I_CS"/>
</dbReference>
<sequence length="466" mass="50287">MASSSPLADSSATEFPPSPRDPAGAVVVRFAPSPTGRLHLGNARIAVLNALYARAHGGSLILRMDDTDEARGTEAFAQAIREDLTWLGLTWVREESQKARAARHAEALETLRAAGRLYPCYETPEELEGKRRRQLARGKPPVYDRAALALSEADRARLEAEGRRPHWRFLLEARDVTWVDLVRGPSHAHAAHLSDPVLVREDGGLLYTLPSVVDDLDFGVTHVIRGEDHVVNTAVQIQIAQALGGRPPAWAHLPLVLGPDGGPLSKRDGALSIGDLRDEGIEAAAIVALMAALGSGTAPDPTLDWDAHARAFRLEAFGRAQPRLDPADLARLSTRVVHALDGSQVRARGYAVSEAHWAVLHANLTRLDELPAWLAVIDGTIEPVRAPEDEDFLARAAACLPAAPWDETTWKAWTGAVKAATGRGGRALFRPLRLALTGLDHGPEMAALLPLMGRERVLARLAGEKA</sequence>
<evidence type="ECO:0000313" key="13">
    <source>
        <dbReference type="Proteomes" id="UP000321567"/>
    </source>
</evidence>
<dbReference type="SUPFAM" id="SSF48163">
    <property type="entry name" value="An anticodon-binding domain of class I aminoacyl-tRNA synthetases"/>
    <property type="match status" value="1"/>
</dbReference>
<dbReference type="EMBL" id="BJZO01000015">
    <property type="protein sequence ID" value="GEO80727.1"/>
    <property type="molecule type" value="Genomic_DNA"/>
</dbReference>
<dbReference type="GO" id="GO:0004818">
    <property type="term" value="F:glutamate-tRNA ligase activity"/>
    <property type="evidence" value="ECO:0007669"/>
    <property type="project" value="UniProtKB-UniRule"/>
</dbReference>
<proteinExistence type="inferred from homology"/>
<dbReference type="GO" id="GO:0005524">
    <property type="term" value="F:ATP binding"/>
    <property type="evidence" value="ECO:0007669"/>
    <property type="project" value="UniProtKB-UniRule"/>
</dbReference>
<evidence type="ECO:0000256" key="5">
    <source>
        <dbReference type="ARBA" id="ARBA00022840"/>
    </source>
</evidence>
<feature type="short sequence motif" description="'HIGH' region" evidence="8">
    <location>
        <begin position="32"/>
        <end position="42"/>
    </location>
</feature>
<feature type="binding site" evidence="8">
    <location>
        <position position="266"/>
    </location>
    <ligand>
        <name>ATP</name>
        <dbReference type="ChEBI" id="CHEBI:30616"/>
    </ligand>
</feature>
<dbReference type="PANTHER" id="PTHR43311">
    <property type="entry name" value="GLUTAMATE--TRNA LIGASE"/>
    <property type="match status" value="1"/>
</dbReference>
<dbReference type="InterPro" id="IPR045462">
    <property type="entry name" value="aa-tRNA-synth_I_cd-bd"/>
</dbReference>
<comment type="catalytic activity">
    <reaction evidence="8">
        <text>tRNA(Glu) + L-glutamate + ATP = L-glutamyl-tRNA(Glu) + AMP + diphosphate</text>
        <dbReference type="Rhea" id="RHEA:23540"/>
        <dbReference type="Rhea" id="RHEA-COMP:9663"/>
        <dbReference type="Rhea" id="RHEA-COMP:9680"/>
        <dbReference type="ChEBI" id="CHEBI:29985"/>
        <dbReference type="ChEBI" id="CHEBI:30616"/>
        <dbReference type="ChEBI" id="CHEBI:33019"/>
        <dbReference type="ChEBI" id="CHEBI:78442"/>
        <dbReference type="ChEBI" id="CHEBI:78520"/>
        <dbReference type="ChEBI" id="CHEBI:456215"/>
        <dbReference type="EC" id="6.1.1.17"/>
    </reaction>
</comment>
<feature type="region of interest" description="Disordered" evidence="9">
    <location>
        <begin position="1"/>
        <end position="23"/>
    </location>
</feature>
<accession>A0A512H5K9</accession>
<evidence type="ECO:0000256" key="8">
    <source>
        <dbReference type="HAMAP-Rule" id="MF_00022"/>
    </source>
</evidence>
<dbReference type="PANTHER" id="PTHR43311:SF2">
    <property type="entry name" value="GLUTAMATE--TRNA LIGASE, MITOCHONDRIAL-RELATED"/>
    <property type="match status" value="1"/>
</dbReference>
<comment type="caution">
    <text evidence="12">The sequence shown here is derived from an EMBL/GenBank/DDBJ whole genome shotgun (WGS) entry which is preliminary data.</text>
</comment>
<keyword evidence="13" id="KW-1185">Reference proteome</keyword>
<evidence type="ECO:0000256" key="3">
    <source>
        <dbReference type="ARBA" id="ARBA00022598"/>
    </source>
</evidence>
<dbReference type="EC" id="6.1.1.17" evidence="8"/>
<dbReference type="RefSeq" id="WP_147162777.1">
    <property type="nucleotide sequence ID" value="NZ_BJZO01000015.1"/>
</dbReference>
<dbReference type="InterPro" id="IPR020058">
    <property type="entry name" value="Glu/Gln-tRNA-synth_Ib_cat-dom"/>
</dbReference>
<dbReference type="GO" id="GO:0005737">
    <property type="term" value="C:cytoplasm"/>
    <property type="evidence" value="ECO:0007669"/>
    <property type="project" value="UniProtKB-SubCell"/>
</dbReference>
<dbReference type="InterPro" id="IPR004527">
    <property type="entry name" value="Glu-tRNA-ligase_bac/mito"/>
</dbReference>
<dbReference type="SUPFAM" id="SSF52374">
    <property type="entry name" value="Nucleotidylyl transferase"/>
    <property type="match status" value="1"/>
</dbReference>
<organism evidence="12 13">
    <name type="scientific">Pararhodospirillum oryzae</name>
    <dbReference type="NCBI Taxonomy" id="478448"/>
    <lineage>
        <taxon>Bacteria</taxon>
        <taxon>Pseudomonadati</taxon>
        <taxon>Pseudomonadota</taxon>
        <taxon>Alphaproteobacteria</taxon>
        <taxon>Rhodospirillales</taxon>
        <taxon>Rhodospirillaceae</taxon>
        <taxon>Pararhodospirillum</taxon>
    </lineage>
</organism>
<comment type="function">
    <text evidence="8">Catalyzes the attachment of glutamate to tRNA(Glu) in a two-step reaction: glutamate is first activated by ATP to form Glu-AMP and then transferred to the acceptor end of tRNA(Glu).</text>
</comment>
<evidence type="ECO:0000256" key="7">
    <source>
        <dbReference type="ARBA" id="ARBA00023146"/>
    </source>
</evidence>
<protein>
    <recommendedName>
        <fullName evidence="8">Glutamate--tRNA ligase</fullName>
        <ecNumber evidence="8">6.1.1.17</ecNumber>
    </recommendedName>
    <alternativeName>
        <fullName evidence="8">Glutamyl-tRNA synthetase</fullName>
        <shortName evidence="8">GluRS</shortName>
    </alternativeName>
</protein>
<keyword evidence="7 8" id="KW-0030">Aminoacyl-tRNA synthetase</keyword>
<dbReference type="GO" id="GO:0000049">
    <property type="term" value="F:tRNA binding"/>
    <property type="evidence" value="ECO:0007669"/>
    <property type="project" value="InterPro"/>
</dbReference>
<dbReference type="InterPro" id="IPR020751">
    <property type="entry name" value="aa-tRNA-synth_I_codon-bd_sub2"/>
</dbReference>
<dbReference type="Gene3D" id="1.10.10.350">
    <property type="match status" value="1"/>
</dbReference>
<dbReference type="HAMAP" id="MF_00022">
    <property type="entry name" value="Glu_tRNA_synth_type1"/>
    <property type="match status" value="1"/>
</dbReference>
<evidence type="ECO:0000256" key="2">
    <source>
        <dbReference type="ARBA" id="ARBA00022490"/>
    </source>
</evidence>
<dbReference type="InterPro" id="IPR008925">
    <property type="entry name" value="aa_tRNA-synth_I_cd-bd_sf"/>
</dbReference>
<feature type="domain" description="Aminoacyl-tRNA synthetase class I anticodon-binding" evidence="11">
    <location>
        <begin position="386"/>
        <end position="462"/>
    </location>
</feature>
<dbReference type="InterPro" id="IPR014729">
    <property type="entry name" value="Rossmann-like_a/b/a_fold"/>
</dbReference>
<feature type="domain" description="Glutamyl/glutaminyl-tRNA synthetase class Ib catalytic" evidence="10">
    <location>
        <begin position="26"/>
        <end position="295"/>
    </location>
</feature>
<comment type="similarity">
    <text evidence="1 8">Belongs to the class-I aminoacyl-tRNA synthetase family. Glutamate--tRNA ligase type 1 subfamily.</text>
</comment>
<keyword evidence="3 8" id="KW-0436">Ligase</keyword>
<evidence type="ECO:0000313" key="12">
    <source>
        <dbReference type="EMBL" id="GEO80727.1"/>
    </source>
</evidence>
<dbReference type="InterPro" id="IPR049940">
    <property type="entry name" value="GluQ/Sye"/>
</dbReference>